<evidence type="ECO:0000313" key="4">
    <source>
        <dbReference type="EMBL" id="GAM01518.1"/>
    </source>
</evidence>
<comment type="subcellular location">
    <subcellularLocation>
        <location evidence="1">Periplasm</location>
    </subcellularLocation>
</comment>
<evidence type="ECO:0000256" key="1">
    <source>
        <dbReference type="ARBA" id="ARBA00004418"/>
    </source>
</evidence>
<dbReference type="InterPro" id="IPR030678">
    <property type="entry name" value="Peptide/Ni-bd"/>
</dbReference>
<dbReference type="Gene3D" id="3.40.190.10">
    <property type="entry name" value="Periplasmic binding protein-like II"/>
    <property type="match status" value="1"/>
</dbReference>
<sequence length="508" mass="56171">MIGRRDAIRLIGGGGLSLGLGACGFSPARPEPAGGRLRVAVAVSSTADTMDPARQTVVSDFCRCAMVYDGLTRLDEHFRPQPALAESIETSDARDWSIRLRRDVRFHDGSMLTVADVVYSLKRHLDPAVGSKARIFAEQFASIRADGPDHVRITLKSPNSDLPTILGISQFQIIRDGTRDFHHPIGTGPMRMVEFTPGVRSIAVRWPEYWRRQVRLGEVELFCISDDNARINALLSGDVDLIHAINPRIASHLERAGFDLLVTKSGGYTNLIARLDQKQTGNRDFIQGLKLLLDRETMRSAIFRGYATIGNDQPIAPTNPYFDPSVPQRAFDPDRARHHFARAGMIGARLPIVTSTAADKSDDMAVLIQNAGRRAGVQFDIRRVPSDGYWTNSWMKVPLGFGNTNPRPTADIVFTQFFASDAPWNESGWKNPRFDSLLVAARGETDEARRKSLYGEMQHLVHDQSGIGIPLFLSLLDAHSPRLKGLQPMAQGGLMGFDFTADTWLEGA</sequence>
<dbReference type="EMBL" id="BBPI01000064">
    <property type="protein sequence ID" value="GAM01518.1"/>
    <property type="molecule type" value="Genomic_DNA"/>
</dbReference>
<dbReference type="Pfam" id="PF00496">
    <property type="entry name" value="SBP_bac_5"/>
    <property type="match status" value="1"/>
</dbReference>
<dbReference type="AlphaFoldDB" id="A0A0A1W861"/>
<reference evidence="4 5" key="1">
    <citation type="submission" date="2014-11" db="EMBL/GenBank/DDBJ databases">
        <title>Whole genome shotgun sequence of Sphingomonas parapaucimobilis NBRC 15100.</title>
        <authorList>
            <person name="Katano-Makiyama Y."/>
            <person name="Hosoyama A."/>
            <person name="Hashimoto M."/>
            <person name="Hosoyama Y."/>
            <person name="Noguchi M."/>
            <person name="Numata M."/>
            <person name="Tsuchikane K."/>
            <person name="Hirakata S."/>
            <person name="Uohara A."/>
            <person name="Shimodaira J."/>
            <person name="Ohji S."/>
            <person name="Ichikawa N."/>
            <person name="Kimura A."/>
            <person name="Yamazoe A."/>
            <person name="Fujita N."/>
        </authorList>
    </citation>
    <scope>NUCLEOTIDE SEQUENCE [LARGE SCALE GENOMIC DNA]</scope>
    <source>
        <strain evidence="4 5">NBRC 15100</strain>
    </source>
</reference>
<accession>A0A0A1W861</accession>
<organism evidence="4 5">
    <name type="scientific">Sphingomonas parapaucimobilis NBRC 15100</name>
    <dbReference type="NCBI Taxonomy" id="1219049"/>
    <lineage>
        <taxon>Bacteria</taxon>
        <taxon>Pseudomonadati</taxon>
        <taxon>Pseudomonadota</taxon>
        <taxon>Alphaproteobacteria</taxon>
        <taxon>Sphingomonadales</taxon>
        <taxon>Sphingomonadaceae</taxon>
        <taxon>Sphingomonas</taxon>
    </lineage>
</organism>
<protein>
    <recommendedName>
        <fullName evidence="3">Solute-binding protein family 5 domain-containing protein</fullName>
    </recommendedName>
</protein>
<dbReference type="GO" id="GO:0030288">
    <property type="term" value="C:outer membrane-bounded periplasmic space"/>
    <property type="evidence" value="ECO:0007669"/>
    <property type="project" value="UniProtKB-ARBA"/>
</dbReference>
<dbReference type="PANTHER" id="PTHR30290">
    <property type="entry name" value="PERIPLASMIC BINDING COMPONENT OF ABC TRANSPORTER"/>
    <property type="match status" value="1"/>
</dbReference>
<dbReference type="Gene3D" id="3.10.105.10">
    <property type="entry name" value="Dipeptide-binding Protein, Domain 3"/>
    <property type="match status" value="1"/>
</dbReference>
<dbReference type="CDD" id="cd08503">
    <property type="entry name" value="PBP2_NikA_DppA_OppA_like_17"/>
    <property type="match status" value="1"/>
</dbReference>
<dbReference type="SUPFAM" id="SSF53850">
    <property type="entry name" value="Periplasmic binding protein-like II"/>
    <property type="match status" value="1"/>
</dbReference>
<dbReference type="GO" id="GO:1904680">
    <property type="term" value="F:peptide transmembrane transporter activity"/>
    <property type="evidence" value="ECO:0007669"/>
    <property type="project" value="TreeGrafter"/>
</dbReference>
<dbReference type="InterPro" id="IPR039424">
    <property type="entry name" value="SBP_5"/>
</dbReference>
<comment type="similarity">
    <text evidence="2">Belongs to the bacterial solute-binding protein 5 family.</text>
</comment>
<dbReference type="GO" id="GO:0043190">
    <property type="term" value="C:ATP-binding cassette (ABC) transporter complex"/>
    <property type="evidence" value="ECO:0007669"/>
    <property type="project" value="InterPro"/>
</dbReference>
<feature type="domain" description="Solute-binding protein family 5" evidence="3">
    <location>
        <begin position="80"/>
        <end position="424"/>
    </location>
</feature>
<evidence type="ECO:0000259" key="3">
    <source>
        <dbReference type="Pfam" id="PF00496"/>
    </source>
</evidence>
<evidence type="ECO:0000256" key="2">
    <source>
        <dbReference type="ARBA" id="ARBA00005695"/>
    </source>
</evidence>
<dbReference type="eggNOG" id="COG0747">
    <property type="taxonomic scope" value="Bacteria"/>
</dbReference>
<dbReference type="InterPro" id="IPR000914">
    <property type="entry name" value="SBP_5_dom"/>
</dbReference>
<proteinExistence type="inferred from homology"/>
<dbReference type="RefSeq" id="WP_217995695.1">
    <property type="nucleotide sequence ID" value="NZ_BBPI01000064.1"/>
</dbReference>
<gene>
    <name evidence="4" type="ORF">SP5_064_00510</name>
</gene>
<dbReference type="PROSITE" id="PS51257">
    <property type="entry name" value="PROKAR_LIPOPROTEIN"/>
    <property type="match status" value="1"/>
</dbReference>
<dbReference type="GO" id="GO:0015833">
    <property type="term" value="P:peptide transport"/>
    <property type="evidence" value="ECO:0007669"/>
    <property type="project" value="TreeGrafter"/>
</dbReference>
<evidence type="ECO:0000313" key="5">
    <source>
        <dbReference type="Proteomes" id="UP000032305"/>
    </source>
</evidence>
<comment type="caution">
    <text evidence="4">The sequence shown here is derived from an EMBL/GenBank/DDBJ whole genome shotgun (WGS) entry which is preliminary data.</text>
</comment>
<dbReference type="Proteomes" id="UP000032305">
    <property type="component" value="Unassembled WGS sequence"/>
</dbReference>
<keyword evidence="5" id="KW-1185">Reference proteome</keyword>
<name>A0A0A1W861_9SPHN</name>
<dbReference type="PIRSF" id="PIRSF002741">
    <property type="entry name" value="MppA"/>
    <property type="match status" value="1"/>
</dbReference>